<organism evidence="1">
    <name type="scientific">Anguilla anguilla</name>
    <name type="common">European freshwater eel</name>
    <name type="synonym">Muraena anguilla</name>
    <dbReference type="NCBI Taxonomy" id="7936"/>
    <lineage>
        <taxon>Eukaryota</taxon>
        <taxon>Metazoa</taxon>
        <taxon>Chordata</taxon>
        <taxon>Craniata</taxon>
        <taxon>Vertebrata</taxon>
        <taxon>Euteleostomi</taxon>
        <taxon>Actinopterygii</taxon>
        <taxon>Neopterygii</taxon>
        <taxon>Teleostei</taxon>
        <taxon>Anguilliformes</taxon>
        <taxon>Anguillidae</taxon>
        <taxon>Anguilla</taxon>
    </lineage>
</organism>
<reference evidence="1" key="2">
    <citation type="journal article" date="2015" name="Fish Shellfish Immunol.">
        <title>Early steps in the European eel (Anguilla anguilla)-Vibrio vulnificus interaction in the gills: Role of the RtxA13 toxin.</title>
        <authorList>
            <person name="Callol A."/>
            <person name="Pajuelo D."/>
            <person name="Ebbesson L."/>
            <person name="Teles M."/>
            <person name="MacKenzie S."/>
            <person name="Amaro C."/>
        </authorList>
    </citation>
    <scope>NUCLEOTIDE SEQUENCE</scope>
</reference>
<accession>A0A0E9U4N8</accession>
<sequence length="55" mass="6589">MLAMQLIPTENRFVLASIKKWVNLQYKRRYLLAVRKSAKCYCVLLPHYVHFSLSF</sequence>
<evidence type="ECO:0000313" key="1">
    <source>
        <dbReference type="EMBL" id="JAH60145.1"/>
    </source>
</evidence>
<dbReference type="AlphaFoldDB" id="A0A0E9U4N8"/>
<name>A0A0E9U4N8_ANGAN</name>
<proteinExistence type="predicted"/>
<protein>
    <submittedName>
        <fullName evidence="1">Uncharacterized protein</fullName>
    </submittedName>
</protein>
<dbReference type="EMBL" id="GBXM01048432">
    <property type="protein sequence ID" value="JAH60145.1"/>
    <property type="molecule type" value="Transcribed_RNA"/>
</dbReference>
<reference evidence="1" key="1">
    <citation type="submission" date="2014-11" db="EMBL/GenBank/DDBJ databases">
        <authorList>
            <person name="Amaro Gonzalez C."/>
        </authorList>
    </citation>
    <scope>NUCLEOTIDE SEQUENCE</scope>
</reference>